<reference evidence="7 8" key="1">
    <citation type="submission" date="2020-08" db="EMBL/GenBank/DDBJ databases">
        <authorList>
            <person name="Newling K."/>
            <person name="Davey J."/>
            <person name="Forrester S."/>
        </authorList>
    </citation>
    <scope>NUCLEOTIDE SEQUENCE [LARGE SCALE GENOMIC DNA]</scope>
    <source>
        <strain evidence="8">Crithidia deanei Carvalho (ATCC PRA-265)</strain>
    </source>
</reference>
<evidence type="ECO:0000313" key="8">
    <source>
        <dbReference type="Proteomes" id="UP000515908"/>
    </source>
</evidence>
<feature type="repeat" description="WD" evidence="6">
    <location>
        <begin position="39"/>
        <end position="80"/>
    </location>
</feature>
<dbReference type="GO" id="GO:0071011">
    <property type="term" value="C:precatalytic spliceosome"/>
    <property type="evidence" value="ECO:0007669"/>
    <property type="project" value="TreeGrafter"/>
</dbReference>
<keyword evidence="3" id="KW-0689">Ribosomal protein</keyword>
<dbReference type="Proteomes" id="UP000515908">
    <property type="component" value="Chromosome 01"/>
</dbReference>
<feature type="repeat" description="WD" evidence="6">
    <location>
        <begin position="123"/>
        <end position="164"/>
    </location>
</feature>
<dbReference type="GO" id="GO:0005840">
    <property type="term" value="C:ribosome"/>
    <property type="evidence" value="ECO:0007669"/>
    <property type="project" value="UniProtKB-KW"/>
</dbReference>
<dbReference type="Gene3D" id="2.130.10.10">
    <property type="entry name" value="YVTN repeat-like/Quinoprotein amine dehydrogenase"/>
    <property type="match status" value="1"/>
</dbReference>
<dbReference type="GO" id="GO:0000974">
    <property type="term" value="C:Prp19 complex"/>
    <property type="evidence" value="ECO:0007669"/>
    <property type="project" value="TreeGrafter"/>
</dbReference>
<dbReference type="PROSITE" id="PS50294">
    <property type="entry name" value="WD_REPEATS_REGION"/>
    <property type="match status" value="5"/>
</dbReference>
<dbReference type="GO" id="GO:0071013">
    <property type="term" value="C:catalytic step 2 spliceosome"/>
    <property type="evidence" value="ECO:0007669"/>
    <property type="project" value="TreeGrafter"/>
</dbReference>
<evidence type="ECO:0000256" key="1">
    <source>
        <dbReference type="ARBA" id="ARBA00022574"/>
    </source>
</evidence>
<keyword evidence="2" id="KW-0677">Repeat</keyword>
<dbReference type="CDD" id="cd00200">
    <property type="entry name" value="WD40"/>
    <property type="match status" value="1"/>
</dbReference>
<name>A0A7G2C2Y0_9TRYP</name>
<dbReference type="InterPro" id="IPR015943">
    <property type="entry name" value="WD40/YVTN_repeat-like_dom_sf"/>
</dbReference>
<dbReference type="PRINTS" id="PR00320">
    <property type="entry name" value="GPROTEINBRPT"/>
</dbReference>
<dbReference type="InterPro" id="IPR020472">
    <property type="entry name" value="WD40_PAC1"/>
</dbReference>
<keyword evidence="4" id="KW-0687">Ribonucleoprotein</keyword>
<dbReference type="VEuPathDB" id="TriTrypDB:ADEAN_000049300"/>
<dbReference type="InterPro" id="IPR045241">
    <property type="entry name" value="Prp46/PLRG1-like"/>
</dbReference>
<evidence type="ECO:0000256" key="2">
    <source>
        <dbReference type="ARBA" id="ARBA00022737"/>
    </source>
</evidence>
<dbReference type="GO" id="GO:0000398">
    <property type="term" value="P:mRNA splicing, via spliceosome"/>
    <property type="evidence" value="ECO:0007669"/>
    <property type="project" value="InterPro"/>
</dbReference>
<gene>
    <name evidence="7" type="ORF">ADEAN_000049300</name>
</gene>
<dbReference type="InterPro" id="IPR019775">
    <property type="entry name" value="WD40_repeat_CS"/>
</dbReference>
<evidence type="ECO:0000256" key="5">
    <source>
        <dbReference type="ARBA" id="ARBA00025726"/>
    </source>
</evidence>
<keyword evidence="1 6" id="KW-0853">WD repeat</keyword>
<dbReference type="PANTHER" id="PTHR19923">
    <property type="entry name" value="WD40 REPEAT PROTEINPRL1/PRL2-RELATED"/>
    <property type="match status" value="1"/>
</dbReference>
<accession>A0A7G2C2Y0</accession>
<sequence length="365" mass="40421">MDAHELKAKHALVISDEARKQRAEEKYTPPKDWKVSKILIGHQGRVNDVAVDPSNSWFASASFDQIIKVWDLSTGQLKVNLTGHTESVNALAISAISPYMFSGGDDHSIKCWDLETKTITRDFFGHRKSVQSVAVHPTLNLVVSAGADRQVRVWDIRSRSCVHILEGHKSGVLSVTTQESEPQVISGGSDGFVYLWDLKTGKAMRTLTQHKKPVRGLTFNVERNRLITCGADDIRVWDMPSGDYICSTSAIVNRPGEAAGKSTEEIAYRWSCCAMSPRNVLAVGSLDEYVGFYDWKQPQPVQPISVGSVVRRVEHYIPFQLKKTKSITGTLQGEGGVLGAAFDVSGTRFITAESDKSIKIWLMKE</sequence>
<dbReference type="AlphaFoldDB" id="A0A7G2C2Y0"/>
<protein>
    <submittedName>
        <fullName evidence="7">WD domain, G-beta repeat, putative</fullName>
    </submittedName>
</protein>
<dbReference type="Pfam" id="PF00400">
    <property type="entry name" value="WD40"/>
    <property type="match status" value="6"/>
</dbReference>
<feature type="repeat" description="WD" evidence="6">
    <location>
        <begin position="81"/>
        <end position="122"/>
    </location>
</feature>
<proteinExistence type="inferred from homology"/>
<evidence type="ECO:0000313" key="7">
    <source>
        <dbReference type="EMBL" id="CAD2213057.1"/>
    </source>
</evidence>
<dbReference type="PROSITE" id="PS00678">
    <property type="entry name" value="WD_REPEATS_1"/>
    <property type="match status" value="2"/>
</dbReference>
<feature type="repeat" description="WD" evidence="6">
    <location>
        <begin position="337"/>
        <end position="365"/>
    </location>
</feature>
<keyword evidence="8" id="KW-1185">Reference proteome</keyword>
<comment type="similarity">
    <text evidence="5">Belongs to the WD repeat PRL1/PRL2 family.</text>
</comment>
<dbReference type="SUPFAM" id="SSF50978">
    <property type="entry name" value="WD40 repeat-like"/>
    <property type="match status" value="1"/>
</dbReference>
<dbReference type="SMART" id="SM00320">
    <property type="entry name" value="WD40"/>
    <property type="match status" value="7"/>
</dbReference>
<dbReference type="InterPro" id="IPR036322">
    <property type="entry name" value="WD40_repeat_dom_sf"/>
</dbReference>
<organism evidence="7 8">
    <name type="scientific">Angomonas deanei</name>
    <dbReference type="NCBI Taxonomy" id="59799"/>
    <lineage>
        <taxon>Eukaryota</taxon>
        <taxon>Discoba</taxon>
        <taxon>Euglenozoa</taxon>
        <taxon>Kinetoplastea</taxon>
        <taxon>Metakinetoplastina</taxon>
        <taxon>Trypanosomatida</taxon>
        <taxon>Trypanosomatidae</taxon>
        <taxon>Strigomonadinae</taxon>
        <taxon>Angomonas</taxon>
    </lineage>
</organism>
<evidence type="ECO:0000256" key="4">
    <source>
        <dbReference type="ARBA" id="ARBA00023274"/>
    </source>
</evidence>
<evidence type="ECO:0000256" key="6">
    <source>
        <dbReference type="PROSITE-ProRule" id="PRU00221"/>
    </source>
</evidence>
<dbReference type="EMBL" id="LR877145">
    <property type="protein sequence ID" value="CAD2213057.1"/>
    <property type="molecule type" value="Genomic_DNA"/>
</dbReference>
<dbReference type="PANTHER" id="PTHR19923:SF0">
    <property type="entry name" value="PLEIOTROPIC REGULATOR 1"/>
    <property type="match status" value="1"/>
</dbReference>
<dbReference type="InterPro" id="IPR001680">
    <property type="entry name" value="WD40_rpt"/>
</dbReference>
<evidence type="ECO:0000256" key="3">
    <source>
        <dbReference type="ARBA" id="ARBA00022980"/>
    </source>
</evidence>
<dbReference type="PROSITE" id="PS50082">
    <property type="entry name" value="WD_REPEATS_2"/>
    <property type="match status" value="5"/>
</dbReference>
<feature type="repeat" description="WD" evidence="6">
    <location>
        <begin position="165"/>
        <end position="206"/>
    </location>
</feature>